<feature type="signal peptide" evidence="1">
    <location>
        <begin position="1"/>
        <end position="24"/>
    </location>
</feature>
<reference evidence="2" key="1">
    <citation type="submission" date="2014-12" db="EMBL/GenBank/DDBJ databases">
        <title>Insight into the proteome of Arion vulgaris.</title>
        <authorList>
            <person name="Aradska J."/>
            <person name="Bulat T."/>
            <person name="Smidak R."/>
            <person name="Sarate P."/>
            <person name="Gangsoo J."/>
            <person name="Sialana F."/>
            <person name="Bilban M."/>
            <person name="Lubec G."/>
        </authorList>
    </citation>
    <scope>NUCLEOTIDE SEQUENCE</scope>
    <source>
        <tissue evidence="2">Skin</tissue>
    </source>
</reference>
<organism evidence="2">
    <name type="scientific">Arion vulgaris</name>
    <dbReference type="NCBI Taxonomy" id="1028688"/>
    <lineage>
        <taxon>Eukaryota</taxon>
        <taxon>Metazoa</taxon>
        <taxon>Spiralia</taxon>
        <taxon>Lophotrochozoa</taxon>
        <taxon>Mollusca</taxon>
        <taxon>Gastropoda</taxon>
        <taxon>Heterobranchia</taxon>
        <taxon>Euthyneura</taxon>
        <taxon>Panpulmonata</taxon>
        <taxon>Eupulmonata</taxon>
        <taxon>Stylommatophora</taxon>
        <taxon>Helicina</taxon>
        <taxon>Arionoidea</taxon>
        <taxon>Arionidae</taxon>
        <taxon>Arion</taxon>
    </lineage>
</organism>
<sequence>MRSSWDHIVLVLWLLSICTFTCSGNEDIKSRKFNHFMPSGNNFQSWDDWLTKRNLGDQHWNVGELPQGTFQNWQEYFRKRGLDSPNGLDNFGVFDQNKFQEWKDWVSKRGFDSRSLFSGSSDFDRNQLQQWNDWISKRNLDIGVDGFGHGPSTSVGLQNWADFAKRQSFVYPSSNMGMSGSVHFQDWQDWVKRMGTEKSWALNGYRFGNKDRFIKRQLGFSPDRYGSFSRYFTDGLQDWRSTFRSVKRNKDQREKPSGEQ</sequence>
<keyword evidence="1" id="KW-0732">Signal</keyword>
<gene>
    <name evidence="2" type="primary">ORF91033</name>
</gene>
<dbReference type="EMBL" id="HACG01027560">
    <property type="protein sequence ID" value="CEK74425.1"/>
    <property type="molecule type" value="Transcribed_RNA"/>
</dbReference>
<protein>
    <submittedName>
        <fullName evidence="2">Uncharacterized protein</fullName>
    </submittedName>
</protein>
<feature type="chain" id="PRO_5002111442" evidence="1">
    <location>
        <begin position="25"/>
        <end position="260"/>
    </location>
</feature>
<evidence type="ECO:0000256" key="1">
    <source>
        <dbReference type="SAM" id="SignalP"/>
    </source>
</evidence>
<evidence type="ECO:0000313" key="2">
    <source>
        <dbReference type="EMBL" id="CEK74425.1"/>
    </source>
</evidence>
<proteinExistence type="predicted"/>
<dbReference type="AlphaFoldDB" id="A0A0B7A393"/>
<name>A0A0B7A393_9EUPU</name>
<accession>A0A0B7A393</accession>